<feature type="modified residue" description="4-aspartylphosphate" evidence="1">
    <location>
        <position position="68"/>
    </location>
</feature>
<dbReference type="RefSeq" id="WP_199382975.1">
    <property type="nucleotide sequence ID" value="NZ_JAEMHM010000004.1"/>
</dbReference>
<gene>
    <name evidence="3" type="ORF">JFN93_05365</name>
</gene>
<comment type="caution">
    <text evidence="3">The sequence shown here is derived from an EMBL/GenBank/DDBJ whole genome shotgun (WGS) entry which is preliminary data.</text>
</comment>
<name>A0A8J7JKS0_9BACT</name>
<dbReference type="PANTHER" id="PTHR44520">
    <property type="entry name" value="RESPONSE REGULATOR RCP1-RELATED"/>
    <property type="match status" value="1"/>
</dbReference>
<evidence type="ECO:0000313" key="3">
    <source>
        <dbReference type="EMBL" id="MBJ6724130.1"/>
    </source>
</evidence>
<feature type="domain" description="Response regulatory" evidence="2">
    <location>
        <begin position="7"/>
        <end position="135"/>
    </location>
</feature>
<accession>A0A8J7JKS0</accession>
<dbReference type="Pfam" id="PF00072">
    <property type="entry name" value="Response_reg"/>
    <property type="match status" value="1"/>
</dbReference>
<dbReference type="Gene3D" id="3.40.50.2300">
    <property type="match status" value="1"/>
</dbReference>
<dbReference type="InterPro" id="IPR011006">
    <property type="entry name" value="CheY-like_superfamily"/>
</dbReference>
<dbReference type="PROSITE" id="PS50110">
    <property type="entry name" value="RESPONSE_REGULATORY"/>
    <property type="match status" value="1"/>
</dbReference>
<evidence type="ECO:0000256" key="1">
    <source>
        <dbReference type="PROSITE-ProRule" id="PRU00169"/>
    </source>
</evidence>
<dbReference type="InterPro" id="IPR052893">
    <property type="entry name" value="TCS_response_regulator"/>
</dbReference>
<reference evidence="3" key="1">
    <citation type="submission" date="2020-12" db="EMBL/GenBank/DDBJ databases">
        <title>Geomonas sp. Red875, isolated from river sediment.</title>
        <authorList>
            <person name="Xu Z."/>
            <person name="Zhang Z."/>
            <person name="Masuda Y."/>
            <person name="Itoh H."/>
            <person name="Senoo K."/>
        </authorList>
    </citation>
    <scope>NUCLEOTIDE SEQUENCE</scope>
    <source>
        <strain evidence="3">Red875</strain>
    </source>
</reference>
<proteinExistence type="predicted"/>
<dbReference type="InterPro" id="IPR001789">
    <property type="entry name" value="Sig_transdc_resp-reg_receiver"/>
</dbReference>
<protein>
    <submittedName>
        <fullName evidence="3">Response regulator</fullName>
    </submittedName>
</protein>
<dbReference type="SUPFAM" id="SSF52172">
    <property type="entry name" value="CheY-like"/>
    <property type="match status" value="1"/>
</dbReference>
<keyword evidence="4" id="KW-1185">Reference proteome</keyword>
<dbReference type="AlphaFoldDB" id="A0A8J7JKS0"/>
<keyword evidence="1" id="KW-0597">Phosphoprotein</keyword>
<dbReference type="EMBL" id="JAEMHM010000004">
    <property type="protein sequence ID" value="MBJ6724130.1"/>
    <property type="molecule type" value="Genomic_DNA"/>
</dbReference>
<sequence>MTGEPLCILLVEDNPDHAELALRNLEESKLANKVFHVEDGEAALDFLHRRNQYADEQKFPRPHLVLLDLRLPKIDGLEVLKQIKTSEELQSIPVVVLTTSTAERDIAMAYQYHANSYVSKPVDFDTFSQLLRDLDYYWLAWNKRPW</sequence>
<evidence type="ECO:0000259" key="2">
    <source>
        <dbReference type="PROSITE" id="PS50110"/>
    </source>
</evidence>
<evidence type="ECO:0000313" key="4">
    <source>
        <dbReference type="Proteomes" id="UP000636888"/>
    </source>
</evidence>
<dbReference type="SMART" id="SM00448">
    <property type="entry name" value="REC"/>
    <property type="match status" value="1"/>
</dbReference>
<dbReference type="GO" id="GO:0000160">
    <property type="term" value="P:phosphorelay signal transduction system"/>
    <property type="evidence" value="ECO:0007669"/>
    <property type="project" value="InterPro"/>
</dbReference>
<dbReference type="PANTHER" id="PTHR44520:SF2">
    <property type="entry name" value="RESPONSE REGULATOR RCP1"/>
    <property type="match status" value="1"/>
</dbReference>
<organism evidence="3 4">
    <name type="scientific">Geomesophilobacter sediminis</name>
    <dbReference type="NCBI Taxonomy" id="2798584"/>
    <lineage>
        <taxon>Bacteria</taxon>
        <taxon>Pseudomonadati</taxon>
        <taxon>Thermodesulfobacteriota</taxon>
        <taxon>Desulfuromonadia</taxon>
        <taxon>Geobacterales</taxon>
        <taxon>Geobacteraceae</taxon>
        <taxon>Geomesophilobacter</taxon>
    </lineage>
</organism>
<dbReference type="Proteomes" id="UP000636888">
    <property type="component" value="Unassembled WGS sequence"/>
</dbReference>
<dbReference type="CDD" id="cd17557">
    <property type="entry name" value="REC_Rcp-like"/>
    <property type="match status" value="1"/>
</dbReference>